<organism evidence="4 5">
    <name type="scientific">Rehaibacterium terrae</name>
    <dbReference type="NCBI Taxonomy" id="1341696"/>
    <lineage>
        <taxon>Bacteria</taxon>
        <taxon>Pseudomonadati</taxon>
        <taxon>Pseudomonadota</taxon>
        <taxon>Gammaproteobacteria</taxon>
        <taxon>Lysobacterales</taxon>
        <taxon>Lysobacteraceae</taxon>
        <taxon>Rehaibacterium</taxon>
    </lineage>
</organism>
<gene>
    <name evidence="4" type="ORF">HNQ58_001950</name>
</gene>
<keyword evidence="2" id="KW-0560">Oxidoreductase</keyword>
<sequence length="248" mass="25702">MAELEGKVAIVTGASSGIGEATVMQLAARGATVVAAARRADRLEALAARVVAAGGRCETAVSDLADAEAARALVQGVATRHRRLDLLVNNAGAMRNAFLAGAAPADLDAMLDLNVRGLIAACQAALSPMRESGGGHIVNVASVAAWLCTPGAATYSATKAAVRAFSEALRKEAIRFGIRVTVISPGVVATELTDHIADARIRSAYLQWTEGFEPLQSEDVADAIVWAATRPARVGVNEIVLRPLGQDR</sequence>
<dbReference type="PROSITE" id="PS00061">
    <property type="entry name" value="ADH_SHORT"/>
    <property type="match status" value="1"/>
</dbReference>
<dbReference type="Proteomes" id="UP000519004">
    <property type="component" value="Unassembled WGS sequence"/>
</dbReference>
<name>A0A7W7Y0W4_9GAMM</name>
<dbReference type="InterPro" id="IPR002347">
    <property type="entry name" value="SDR_fam"/>
</dbReference>
<proteinExistence type="inferred from homology"/>
<dbReference type="PRINTS" id="PR00080">
    <property type="entry name" value="SDRFAMILY"/>
</dbReference>
<accession>A0A7W7Y0W4</accession>
<dbReference type="PANTHER" id="PTHR43115">
    <property type="entry name" value="DEHYDROGENASE/REDUCTASE SDR FAMILY MEMBER 11"/>
    <property type="match status" value="1"/>
</dbReference>
<dbReference type="InterPro" id="IPR036291">
    <property type="entry name" value="NAD(P)-bd_dom_sf"/>
</dbReference>
<dbReference type="PRINTS" id="PR00081">
    <property type="entry name" value="GDHRDH"/>
</dbReference>
<dbReference type="GO" id="GO:0016616">
    <property type="term" value="F:oxidoreductase activity, acting on the CH-OH group of donors, NAD or NADP as acceptor"/>
    <property type="evidence" value="ECO:0007669"/>
    <property type="project" value="UniProtKB-ARBA"/>
</dbReference>
<evidence type="ECO:0000256" key="1">
    <source>
        <dbReference type="ARBA" id="ARBA00006484"/>
    </source>
</evidence>
<protein>
    <submittedName>
        <fullName evidence="4">NADP-dependent 3-hydroxy acid dehydrogenase YdfG</fullName>
    </submittedName>
</protein>
<evidence type="ECO:0000313" key="5">
    <source>
        <dbReference type="Proteomes" id="UP000519004"/>
    </source>
</evidence>
<reference evidence="4 5" key="1">
    <citation type="submission" date="2020-08" db="EMBL/GenBank/DDBJ databases">
        <title>Genomic Encyclopedia of Type Strains, Phase IV (KMG-IV): sequencing the most valuable type-strain genomes for metagenomic binning, comparative biology and taxonomic classification.</title>
        <authorList>
            <person name="Goeker M."/>
        </authorList>
    </citation>
    <scope>NUCLEOTIDE SEQUENCE [LARGE SCALE GENOMIC DNA]</scope>
    <source>
        <strain evidence="4 5">DSM 25897</strain>
    </source>
</reference>
<evidence type="ECO:0000256" key="3">
    <source>
        <dbReference type="RuleBase" id="RU000363"/>
    </source>
</evidence>
<dbReference type="SUPFAM" id="SSF51735">
    <property type="entry name" value="NAD(P)-binding Rossmann-fold domains"/>
    <property type="match status" value="1"/>
</dbReference>
<comment type="caution">
    <text evidence="4">The sequence shown here is derived from an EMBL/GenBank/DDBJ whole genome shotgun (WGS) entry which is preliminary data.</text>
</comment>
<keyword evidence="5" id="KW-1185">Reference proteome</keyword>
<dbReference type="EMBL" id="JACHHX010000013">
    <property type="protein sequence ID" value="MBB5016040.1"/>
    <property type="molecule type" value="Genomic_DNA"/>
</dbReference>
<dbReference type="FunFam" id="3.40.50.720:FF:000047">
    <property type="entry name" value="NADP-dependent L-serine/L-allo-threonine dehydrogenase"/>
    <property type="match status" value="1"/>
</dbReference>
<evidence type="ECO:0000256" key="2">
    <source>
        <dbReference type="ARBA" id="ARBA00023002"/>
    </source>
</evidence>
<dbReference type="RefSeq" id="WP_183948713.1">
    <property type="nucleotide sequence ID" value="NZ_JACHHX010000013.1"/>
</dbReference>
<dbReference type="InterPro" id="IPR020904">
    <property type="entry name" value="Sc_DH/Rdtase_CS"/>
</dbReference>
<dbReference type="PANTHER" id="PTHR43115:SF4">
    <property type="entry name" value="DEHYDROGENASE_REDUCTASE SDR FAMILY MEMBER 11"/>
    <property type="match status" value="1"/>
</dbReference>
<evidence type="ECO:0000313" key="4">
    <source>
        <dbReference type="EMBL" id="MBB5016040.1"/>
    </source>
</evidence>
<comment type="similarity">
    <text evidence="1 3">Belongs to the short-chain dehydrogenases/reductases (SDR) family.</text>
</comment>
<dbReference type="Gene3D" id="3.40.50.720">
    <property type="entry name" value="NAD(P)-binding Rossmann-like Domain"/>
    <property type="match status" value="1"/>
</dbReference>
<dbReference type="Pfam" id="PF00106">
    <property type="entry name" value="adh_short"/>
    <property type="match status" value="1"/>
</dbReference>
<dbReference type="AlphaFoldDB" id="A0A7W7Y0W4"/>